<dbReference type="Proteomes" id="UP000198561">
    <property type="component" value="Unassembled WGS sequence"/>
</dbReference>
<dbReference type="RefSeq" id="WP_167358409.1">
    <property type="nucleotide sequence ID" value="NZ_FNWQ01000002.1"/>
</dbReference>
<dbReference type="STRING" id="680127.SAMN05421593_2344"/>
<protein>
    <recommendedName>
        <fullName evidence="3">Bacteriocin-type signal sequence-containing protein</fullName>
    </recommendedName>
</protein>
<evidence type="ECO:0000313" key="2">
    <source>
        <dbReference type="Proteomes" id="UP000198561"/>
    </source>
</evidence>
<organism evidence="1 2">
    <name type="scientific">Chryseobacterium culicis</name>
    <dbReference type="NCBI Taxonomy" id="680127"/>
    <lineage>
        <taxon>Bacteria</taxon>
        <taxon>Pseudomonadati</taxon>
        <taxon>Bacteroidota</taxon>
        <taxon>Flavobacteriia</taxon>
        <taxon>Flavobacteriales</taxon>
        <taxon>Weeksellaceae</taxon>
        <taxon>Chryseobacterium group</taxon>
        <taxon>Chryseobacterium</taxon>
    </lineage>
</organism>
<name>A0A1H6HGX0_CHRCI</name>
<reference evidence="1 2" key="1">
    <citation type="submission" date="2016-10" db="EMBL/GenBank/DDBJ databases">
        <authorList>
            <person name="de Groot N.N."/>
        </authorList>
    </citation>
    <scope>NUCLEOTIDE SEQUENCE [LARGE SCALE GENOMIC DNA]</scope>
    <source>
        <strain evidence="1 2">DSM 23031</strain>
    </source>
</reference>
<sequence length="58" mass="6297">MKKSILSQGKKLTRTELHRVNGGLGTIRCTNSSGYCVYIGPGCSEEKCQLPEPLEAVD</sequence>
<dbReference type="EMBL" id="FNWQ01000002">
    <property type="protein sequence ID" value="SEH33514.1"/>
    <property type="molecule type" value="Genomic_DNA"/>
</dbReference>
<accession>A0A1H6HGX0</accession>
<dbReference type="AlphaFoldDB" id="A0A1H6HGX0"/>
<gene>
    <name evidence="1" type="ORF">SAMN05421593_2344</name>
</gene>
<proteinExistence type="predicted"/>
<evidence type="ECO:0008006" key="3">
    <source>
        <dbReference type="Google" id="ProtNLM"/>
    </source>
</evidence>
<evidence type="ECO:0000313" key="1">
    <source>
        <dbReference type="EMBL" id="SEH33514.1"/>
    </source>
</evidence>